<keyword evidence="2" id="KW-1185">Reference proteome</keyword>
<reference evidence="1 2" key="1">
    <citation type="submission" date="2023-04" db="EMBL/GenBank/DDBJ databases">
        <title>Genome of Basidiobolus ranarum AG-B5.</title>
        <authorList>
            <person name="Stajich J.E."/>
            <person name="Carter-House D."/>
            <person name="Gryganskyi A."/>
        </authorList>
    </citation>
    <scope>NUCLEOTIDE SEQUENCE [LARGE SCALE GENOMIC DNA]</scope>
    <source>
        <strain evidence="1 2">AG-B5</strain>
    </source>
</reference>
<name>A0ABR2WJE1_9FUNG</name>
<accession>A0ABR2WJE1</accession>
<protein>
    <recommendedName>
        <fullName evidence="3">Fucose-specific lectin</fullName>
    </recommendedName>
</protein>
<evidence type="ECO:0000313" key="2">
    <source>
        <dbReference type="Proteomes" id="UP001479436"/>
    </source>
</evidence>
<dbReference type="Gene3D" id="2.120.10.70">
    <property type="entry name" value="Fucose-specific lectin"/>
    <property type="match status" value="2"/>
</dbReference>
<evidence type="ECO:0000313" key="1">
    <source>
        <dbReference type="EMBL" id="KAK9761613.1"/>
    </source>
</evidence>
<dbReference type="Proteomes" id="UP001479436">
    <property type="component" value="Unassembled WGS sequence"/>
</dbReference>
<dbReference type="SUPFAM" id="SSF89372">
    <property type="entry name" value="Fucose-specific lectin"/>
    <property type="match status" value="1"/>
</dbReference>
<gene>
    <name evidence="1" type="ORF">K7432_013364</name>
</gene>
<organism evidence="1 2">
    <name type="scientific">Basidiobolus ranarum</name>
    <dbReference type="NCBI Taxonomy" id="34480"/>
    <lineage>
        <taxon>Eukaryota</taxon>
        <taxon>Fungi</taxon>
        <taxon>Fungi incertae sedis</taxon>
        <taxon>Zoopagomycota</taxon>
        <taxon>Entomophthoromycotina</taxon>
        <taxon>Basidiobolomycetes</taxon>
        <taxon>Basidiobolales</taxon>
        <taxon>Basidiobolaceae</taxon>
        <taxon>Basidiobolus</taxon>
    </lineage>
</organism>
<sequence>MTYNAEKAVDSKSGLEATFYAVITIAGHPLRIIRRKDAKYGSHKSQTYYHYKFKPEDLPHPLDRGNQYTISAYSVKGSARGVWSSIEFKVPDVEVADTYWTGPFETRLGDIFSNASLHILQHTQDLYTYALWSTSNGKVVYQHTENDVVWQTEAFETIADNTTAVIPDGSSFSCAYLSELHQEIYWIGPDGSIQERRQQVDPNDTARTARVWSTIDNFPFPTPKAPSIEKGGSISAVAHHDGTRIDLWWVDDKQSLIKATFTTNPEKWTGASVLVSGEIGPSGTAGGGGNNNKSQLPSRLAGCAANGLYTYLMWITSSGHVQGERTYESNLHGYIYSFRDEDVDAVNAIPTSSLAMLARPGASTRMWWISPNGSVLTAVQFQAQAPPPISSSTMRDKEKAWHIFIVSGYQSASVHSEIVAVYLNDNDLRVFWVSPNNRLMSAKAGLTKVVKTEWQLTGQLPAVKMCKAVGEQENDGVNYLRKYLVAVPLGEKKIGVWYVSIDGKII</sequence>
<evidence type="ECO:0008006" key="3">
    <source>
        <dbReference type="Google" id="ProtNLM"/>
    </source>
</evidence>
<dbReference type="EMBL" id="JASJQH010001305">
    <property type="protein sequence ID" value="KAK9761613.1"/>
    <property type="molecule type" value="Genomic_DNA"/>
</dbReference>
<comment type="caution">
    <text evidence="1">The sequence shown here is derived from an EMBL/GenBank/DDBJ whole genome shotgun (WGS) entry which is preliminary data.</text>
</comment>
<proteinExistence type="predicted"/>